<dbReference type="InterPro" id="IPR017853">
    <property type="entry name" value="GH"/>
</dbReference>
<feature type="domain" description="Glycosyl hydrolase-like 10" evidence="3">
    <location>
        <begin position="35"/>
        <end position="309"/>
    </location>
</feature>
<feature type="chain" id="PRO_5042012004" description="Glycosyl hydrolase-like 10 domain-containing protein" evidence="2">
    <location>
        <begin position="22"/>
        <end position="374"/>
    </location>
</feature>
<gene>
    <name evidence="4" type="ORF">BB050_03931</name>
</gene>
<proteinExistence type="predicted"/>
<reference evidence="4 5" key="1">
    <citation type="submission" date="2016-08" db="EMBL/GenBank/DDBJ databases">
        <title>Complete genome sequence of Flavobacterium johnsoniae strain GSE09, a volatile-producing biocontrol agent isolated from cucumber (Cucumis sativus).</title>
        <authorList>
            <person name="Jeong J.-J."/>
            <person name="Oh J.Y."/>
            <person name="Jim Y.J."/>
            <person name="Sang M.K."/>
            <person name="Kim K.D."/>
        </authorList>
    </citation>
    <scope>NUCLEOTIDE SEQUENCE [LARGE SCALE GENOMIC DNA]</scope>
    <source>
        <strain evidence="4 5">GSE09</strain>
    </source>
</reference>
<organism evidence="4 5">
    <name type="scientific">Flavobacterium anhuiense</name>
    <dbReference type="NCBI Taxonomy" id="459526"/>
    <lineage>
        <taxon>Bacteria</taxon>
        <taxon>Pseudomonadati</taxon>
        <taxon>Bacteroidota</taxon>
        <taxon>Flavobacteriia</taxon>
        <taxon>Flavobacteriales</taxon>
        <taxon>Flavobacteriaceae</taxon>
        <taxon>Flavobacterium</taxon>
    </lineage>
</organism>
<dbReference type="GeneID" id="32309813"/>
<accession>A0AAC9D3K2</accession>
<dbReference type="AlphaFoldDB" id="A0AAC9D3K2"/>
<dbReference type="EMBL" id="CP016907">
    <property type="protein sequence ID" value="AOC97009.1"/>
    <property type="molecule type" value="Genomic_DNA"/>
</dbReference>
<name>A0AAC9D3K2_9FLAO</name>
<evidence type="ECO:0000313" key="5">
    <source>
        <dbReference type="Proteomes" id="UP000093276"/>
    </source>
</evidence>
<protein>
    <recommendedName>
        <fullName evidence="3">Glycosyl hydrolase-like 10 domain-containing protein</fullName>
    </recommendedName>
</protein>
<evidence type="ECO:0000256" key="1">
    <source>
        <dbReference type="ARBA" id="ARBA00022729"/>
    </source>
</evidence>
<feature type="signal peptide" evidence="2">
    <location>
        <begin position="1"/>
        <end position="21"/>
    </location>
</feature>
<evidence type="ECO:0000259" key="3">
    <source>
        <dbReference type="Pfam" id="PF02638"/>
    </source>
</evidence>
<dbReference type="PANTHER" id="PTHR43405">
    <property type="entry name" value="GLYCOSYL HYDROLASE DIGH"/>
    <property type="match status" value="1"/>
</dbReference>
<dbReference type="Proteomes" id="UP000093276">
    <property type="component" value="Chromosome"/>
</dbReference>
<dbReference type="RefSeq" id="WP_066034768.1">
    <property type="nucleotide sequence ID" value="NZ_CP016907.1"/>
</dbReference>
<keyword evidence="1 2" id="KW-0732">Signal</keyword>
<evidence type="ECO:0000313" key="4">
    <source>
        <dbReference type="EMBL" id="AOC97009.1"/>
    </source>
</evidence>
<evidence type="ECO:0000256" key="2">
    <source>
        <dbReference type="SAM" id="SignalP"/>
    </source>
</evidence>
<dbReference type="Gene3D" id="3.20.20.80">
    <property type="entry name" value="Glycosidases"/>
    <property type="match status" value="1"/>
</dbReference>
<dbReference type="InterPro" id="IPR003790">
    <property type="entry name" value="GHL10"/>
</dbReference>
<dbReference type="Pfam" id="PF02638">
    <property type="entry name" value="GHL10"/>
    <property type="match status" value="1"/>
</dbReference>
<sequence>MQNILKITLLPISLFSLFCCARTPNTNATTPIFPVKGVWVTNVASKALDSKENIIEAVALCKKSGITDIYVVVWNRGTTLYPSKIMKDLFGKPIMERFGDRDPLQEMIEAGHTANIKVHAWFEFGFASSYGENGGAILKKFPNWKAIDNKGNLVTKNGFEWMNVIDPEVQNFIKSLIVEVVKNYNVDGIQGDDRLPAMPSLGGYDPYTVSLYKKEHNGNNPPQDYKNADWLTWRADKLTIFLGELYKELKTIKPKLIVSMAPSIHPWAKEEYLQDWPTWLDKGYCDYVIPQVYRKTIESYTATLEDQIKFLKKDQKDKFFSGVLLQVNGVNPKPDFLKQMIDTNRKLGVKGESFFFYEGLKAFPDYFSKEYSKK</sequence>
<dbReference type="SUPFAM" id="SSF51445">
    <property type="entry name" value="(Trans)glycosidases"/>
    <property type="match status" value="1"/>
</dbReference>
<dbReference type="KEGG" id="fjg:BB050_03931"/>
<dbReference type="InterPro" id="IPR052177">
    <property type="entry name" value="Divisome_Glycosyl_Hydrolase"/>
</dbReference>
<dbReference type="PANTHER" id="PTHR43405:SF1">
    <property type="entry name" value="GLYCOSYL HYDROLASE DIGH"/>
    <property type="match status" value="1"/>
</dbReference>